<dbReference type="EMBL" id="JANEYF010000854">
    <property type="protein sequence ID" value="KAJ8967433.1"/>
    <property type="molecule type" value="Genomic_DNA"/>
</dbReference>
<feature type="transmembrane region" description="Helical" evidence="5">
    <location>
        <begin position="29"/>
        <end position="47"/>
    </location>
</feature>
<dbReference type="GO" id="GO:0097037">
    <property type="term" value="P:heme export"/>
    <property type="evidence" value="ECO:0007669"/>
    <property type="project" value="TreeGrafter"/>
</dbReference>
<reference evidence="6" key="1">
    <citation type="journal article" date="2023" name="Insect Mol. Biol.">
        <title>Genome sequencing provides insights into the evolution of gene families encoding plant cell wall-degrading enzymes in longhorned beetles.</title>
        <authorList>
            <person name="Shin N.R."/>
            <person name="Okamura Y."/>
            <person name="Kirsch R."/>
            <person name="Pauchet Y."/>
        </authorList>
    </citation>
    <scope>NUCLEOTIDE SEQUENCE</scope>
    <source>
        <strain evidence="6">RBIC_L_NR</strain>
    </source>
</reference>
<dbReference type="GO" id="GO:0016020">
    <property type="term" value="C:membrane"/>
    <property type="evidence" value="ECO:0007669"/>
    <property type="project" value="UniProtKB-SubCell"/>
</dbReference>
<proteinExistence type="predicted"/>
<dbReference type="PANTHER" id="PTHR10924">
    <property type="entry name" value="MAJOR FACILITATOR SUPERFAMILY PROTEIN-RELATED"/>
    <property type="match status" value="1"/>
</dbReference>
<feature type="transmembrane region" description="Helical" evidence="5">
    <location>
        <begin position="110"/>
        <end position="131"/>
    </location>
</feature>
<feature type="transmembrane region" description="Helical" evidence="5">
    <location>
        <begin position="211"/>
        <end position="232"/>
    </location>
</feature>
<evidence type="ECO:0000256" key="1">
    <source>
        <dbReference type="ARBA" id="ARBA00004141"/>
    </source>
</evidence>
<evidence type="ECO:0000313" key="6">
    <source>
        <dbReference type="EMBL" id="KAJ8967433.1"/>
    </source>
</evidence>
<accession>A0AAV8ZNV3</accession>
<dbReference type="AlphaFoldDB" id="A0AAV8ZNV3"/>
<protein>
    <submittedName>
        <fullName evidence="6">Uncharacterized protein</fullName>
    </submittedName>
</protein>
<dbReference type="GO" id="GO:0015232">
    <property type="term" value="F:heme transmembrane transporter activity"/>
    <property type="evidence" value="ECO:0007669"/>
    <property type="project" value="TreeGrafter"/>
</dbReference>
<dbReference type="InterPro" id="IPR049680">
    <property type="entry name" value="FLVCR1-2_SLC49-like"/>
</dbReference>
<gene>
    <name evidence="6" type="ORF">NQ314_002881</name>
</gene>
<evidence type="ECO:0000256" key="5">
    <source>
        <dbReference type="SAM" id="Phobius"/>
    </source>
</evidence>
<feature type="transmembrane region" description="Helical" evidence="5">
    <location>
        <begin position="252"/>
        <end position="269"/>
    </location>
</feature>
<dbReference type="PANTHER" id="PTHR10924:SF4">
    <property type="entry name" value="GH15861P"/>
    <property type="match status" value="1"/>
</dbReference>
<dbReference type="Gene3D" id="1.20.1250.20">
    <property type="entry name" value="MFS general substrate transporter like domains"/>
    <property type="match status" value="1"/>
</dbReference>
<evidence type="ECO:0000313" key="7">
    <source>
        <dbReference type="Proteomes" id="UP001162156"/>
    </source>
</evidence>
<keyword evidence="4 5" id="KW-0472">Membrane</keyword>
<comment type="caution">
    <text evidence="6">The sequence shown here is derived from an EMBL/GenBank/DDBJ whole genome shotgun (WGS) entry which is preliminary data.</text>
</comment>
<sequence>MEKDEKVDVKLIEEQKAPKPKIKAYKRRWIILIIFMIYASINALQWIGLRTAGLIGCIGTAVGTGIKVFSIRTDLFFVVMLGQAIVSASQVVIVCLPPKIASIWFKPSEVSTSCSIGVFGTQMGCAIGYILPPMIVKDSNNLDDIGAGLNLLCWLLAGSMIPVTLAVIFYFPKQPLLPPSITQATLRENQEIFKTKTFFSSIKKLFLNKPFVIHMVAYGINLAVFSGVGTLLNQFILQYFEGANEDAGRMGFVMIITGMIGSILFGILLDKTHKYK</sequence>
<dbReference type="InterPro" id="IPR011701">
    <property type="entry name" value="MFS"/>
</dbReference>
<evidence type="ECO:0000256" key="2">
    <source>
        <dbReference type="ARBA" id="ARBA00022692"/>
    </source>
</evidence>
<dbReference type="SUPFAM" id="SSF103473">
    <property type="entry name" value="MFS general substrate transporter"/>
    <property type="match status" value="1"/>
</dbReference>
<dbReference type="Pfam" id="PF07690">
    <property type="entry name" value="MFS_1"/>
    <property type="match status" value="1"/>
</dbReference>
<name>A0AAV8ZNV3_9CUCU</name>
<feature type="transmembrane region" description="Helical" evidence="5">
    <location>
        <begin position="75"/>
        <end position="98"/>
    </location>
</feature>
<dbReference type="GO" id="GO:0020037">
    <property type="term" value="F:heme binding"/>
    <property type="evidence" value="ECO:0007669"/>
    <property type="project" value="TreeGrafter"/>
</dbReference>
<keyword evidence="3 5" id="KW-1133">Transmembrane helix</keyword>
<dbReference type="InterPro" id="IPR036259">
    <property type="entry name" value="MFS_trans_sf"/>
</dbReference>
<organism evidence="6 7">
    <name type="scientific">Rhamnusium bicolor</name>
    <dbReference type="NCBI Taxonomy" id="1586634"/>
    <lineage>
        <taxon>Eukaryota</taxon>
        <taxon>Metazoa</taxon>
        <taxon>Ecdysozoa</taxon>
        <taxon>Arthropoda</taxon>
        <taxon>Hexapoda</taxon>
        <taxon>Insecta</taxon>
        <taxon>Pterygota</taxon>
        <taxon>Neoptera</taxon>
        <taxon>Endopterygota</taxon>
        <taxon>Coleoptera</taxon>
        <taxon>Polyphaga</taxon>
        <taxon>Cucujiformia</taxon>
        <taxon>Chrysomeloidea</taxon>
        <taxon>Cerambycidae</taxon>
        <taxon>Lepturinae</taxon>
        <taxon>Rhagiini</taxon>
        <taxon>Rhamnusium</taxon>
    </lineage>
</organism>
<keyword evidence="2 5" id="KW-0812">Transmembrane</keyword>
<dbReference type="Proteomes" id="UP001162156">
    <property type="component" value="Unassembled WGS sequence"/>
</dbReference>
<feature type="transmembrane region" description="Helical" evidence="5">
    <location>
        <begin position="151"/>
        <end position="171"/>
    </location>
</feature>
<evidence type="ECO:0000256" key="3">
    <source>
        <dbReference type="ARBA" id="ARBA00022989"/>
    </source>
</evidence>
<comment type="subcellular location">
    <subcellularLocation>
        <location evidence="1">Membrane</location>
        <topology evidence="1">Multi-pass membrane protein</topology>
    </subcellularLocation>
</comment>
<keyword evidence="7" id="KW-1185">Reference proteome</keyword>
<evidence type="ECO:0000256" key="4">
    <source>
        <dbReference type="ARBA" id="ARBA00023136"/>
    </source>
</evidence>